<keyword evidence="1" id="KW-0805">Transcription regulation</keyword>
<dbReference type="EMBL" id="VCHQ01000008">
    <property type="protein sequence ID" value="TLV21425.1"/>
    <property type="molecule type" value="Genomic_DNA"/>
</dbReference>
<dbReference type="AlphaFoldDB" id="A0A5R9LL86"/>
<keyword evidence="6" id="KW-1185">Reference proteome</keyword>
<proteinExistence type="predicted"/>
<dbReference type="PROSITE" id="PS00622">
    <property type="entry name" value="HTH_LUXR_1"/>
    <property type="match status" value="1"/>
</dbReference>
<protein>
    <submittedName>
        <fullName evidence="5">LuxR family transcriptional regulator</fullName>
    </submittedName>
</protein>
<dbReference type="GO" id="GO:0003677">
    <property type="term" value="F:DNA binding"/>
    <property type="evidence" value="ECO:0007669"/>
    <property type="project" value="UniProtKB-KW"/>
</dbReference>
<evidence type="ECO:0000256" key="1">
    <source>
        <dbReference type="ARBA" id="ARBA00023015"/>
    </source>
</evidence>
<dbReference type="Proteomes" id="UP000307430">
    <property type="component" value="Unassembled WGS sequence"/>
</dbReference>
<dbReference type="InterPro" id="IPR000792">
    <property type="entry name" value="Tscrpt_reg_LuxR_C"/>
</dbReference>
<dbReference type="CDD" id="cd06170">
    <property type="entry name" value="LuxR_C_like"/>
    <property type="match status" value="1"/>
</dbReference>
<dbReference type="PRINTS" id="PR00038">
    <property type="entry name" value="HTHLUXR"/>
</dbReference>
<reference evidence="5 6" key="1">
    <citation type="submission" date="2019-05" db="EMBL/GenBank/DDBJ databases">
        <title>Genome sequence of Klebsiella sp strain TOUT106.</title>
        <authorList>
            <person name="Rahi P."/>
            <person name="Chaudhari D."/>
        </authorList>
    </citation>
    <scope>NUCLEOTIDE SEQUENCE [LARGE SCALE GENOMIC DNA]</scope>
    <source>
        <strain evidence="5 6">TOUT106</strain>
    </source>
</reference>
<accession>A0A5R9LL86</accession>
<evidence type="ECO:0000313" key="6">
    <source>
        <dbReference type="Proteomes" id="UP000307430"/>
    </source>
</evidence>
<sequence>MNSILLYTDDNIIGQSIYHYLTDNQKSITTLDLLALTNGICVPLTDTVIINVIHKDIAAATTVALLNSLQNHLMSCTSLVLIVQNELSSLCRELLNLDNVLILHDKSPITDFAAIITPPLAPDNVQELCTQRMLSARERQILELIITCNNNKRIAALLDIDHKTVHSHKAHIMKKLGMHNSWSMHKMIANMYQC</sequence>
<dbReference type="InterPro" id="IPR036388">
    <property type="entry name" value="WH-like_DNA-bd_sf"/>
</dbReference>
<dbReference type="SMART" id="SM00421">
    <property type="entry name" value="HTH_LUXR"/>
    <property type="match status" value="1"/>
</dbReference>
<organism evidence="5 6">
    <name type="scientific">Klebsiella indica</name>
    <dbReference type="NCBI Taxonomy" id="2582917"/>
    <lineage>
        <taxon>Bacteria</taxon>
        <taxon>Pseudomonadati</taxon>
        <taxon>Pseudomonadota</taxon>
        <taxon>Gammaproteobacteria</taxon>
        <taxon>Enterobacterales</taxon>
        <taxon>Enterobacteriaceae</taxon>
        <taxon>Klebsiella/Raoultella group</taxon>
        <taxon>Klebsiella</taxon>
    </lineage>
</organism>
<evidence type="ECO:0000259" key="4">
    <source>
        <dbReference type="PROSITE" id="PS50043"/>
    </source>
</evidence>
<comment type="caution">
    <text evidence="5">The sequence shown here is derived from an EMBL/GenBank/DDBJ whole genome shotgun (WGS) entry which is preliminary data.</text>
</comment>
<gene>
    <name evidence="5" type="ORF">FE839_07325</name>
</gene>
<evidence type="ECO:0000256" key="3">
    <source>
        <dbReference type="ARBA" id="ARBA00023163"/>
    </source>
</evidence>
<dbReference type="Pfam" id="PF00196">
    <property type="entry name" value="GerE"/>
    <property type="match status" value="1"/>
</dbReference>
<feature type="domain" description="HTH luxR-type" evidence="4">
    <location>
        <begin position="127"/>
        <end position="192"/>
    </location>
</feature>
<dbReference type="InterPro" id="IPR016032">
    <property type="entry name" value="Sig_transdc_resp-reg_C-effctor"/>
</dbReference>
<evidence type="ECO:0000313" key="5">
    <source>
        <dbReference type="EMBL" id="TLV21425.1"/>
    </source>
</evidence>
<keyword evidence="3" id="KW-0804">Transcription</keyword>
<dbReference type="PANTHER" id="PTHR44688">
    <property type="entry name" value="DNA-BINDING TRANSCRIPTIONAL ACTIVATOR DEVR_DOSR"/>
    <property type="match status" value="1"/>
</dbReference>
<dbReference type="PROSITE" id="PS50043">
    <property type="entry name" value="HTH_LUXR_2"/>
    <property type="match status" value="1"/>
</dbReference>
<dbReference type="Gene3D" id="1.10.10.10">
    <property type="entry name" value="Winged helix-like DNA-binding domain superfamily/Winged helix DNA-binding domain"/>
    <property type="match status" value="1"/>
</dbReference>
<dbReference type="SUPFAM" id="SSF46894">
    <property type="entry name" value="C-terminal effector domain of the bipartite response regulators"/>
    <property type="match status" value="1"/>
</dbReference>
<dbReference type="GO" id="GO:0006355">
    <property type="term" value="P:regulation of DNA-templated transcription"/>
    <property type="evidence" value="ECO:0007669"/>
    <property type="project" value="InterPro"/>
</dbReference>
<dbReference type="RefSeq" id="WP_138360186.1">
    <property type="nucleotide sequence ID" value="NZ_VCHQ01000008.1"/>
</dbReference>
<name>A0A5R9LL86_9ENTR</name>
<evidence type="ECO:0000256" key="2">
    <source>
        <dbReference type="ARBA" id="ARBA00023125"/>
    </source>
</evidence>
<dbReference type="PANTHER" id="PTHR44688:SF16">
    <property type="entry name" value="DNA-BINDING TRANSCRIPTIONAL ACTIVATOR DEVR_DOSR"/>
    <property type="match status" value="1"/>
</dbReference>
<keyword evidence="2" id="KW-0238">DNA-binding</keyword>